<evidence type="ECO:0000256" key="18">
    <source>
        <dbReference type="ARBA" id="ARBA00049504"/>
    </source>
</evidence>
<evidence type="ECO:0000256" key="16">
    <source>
        <dbReference type="ARBA" id="ARBA00032853"/>
    </source>
</evidence>
<dbReference type="PANTHER" id="PTHR34148">
    <property type="entry name" value="ADENOSYLCOBINAMIDE-GDP RIBAZOLETRANSFERASE"/>
    <property type="match status" value="1"/>
</dbReference>
<keyword evidence="12 19" id="KW-1133">Transmembrane helix</keyword>
<comment type="subcellular location">
    <subcellularLocation>
        <location evidence="2 19">Cell membrane</location>
        <topology evidence="2 19">Multi-pass membrane protein</topology>
    </subcellularLocation>
</comment>
<protein>
    <recommendedName>
        <fullName evidence="6 19">Adenosylcobinamide-GDP ribazoletransferase</fullName>
        <ecNumber evidence="5 19">2.7.8.26</ecNumber>
    </recommendedName>
    <alternativeName>
        <fullName evidence="16 19">Cobalamin synthase</fullName>
    </alternativeName>
    <alternativeName>
        <fullName evidence="15 19">Cobalamin-5'-phosphate synthase</fullName>
    </alternativeName>
</protein>
<feature type="transmembrane region" description="Helical" evidence="19">
    <location>
        <begin position="195"/>
        <end position="214"/>
    </location>
</feature>
<evidence type="ECO:0000256" key="17">
    <source>
        <dbReference type="ARBA" id="ARBA00048623"/>
    </source>
</evidence>
<dbReference type="GO" id="GO:0008818">
    <property type="term" value="F:cobalamin 5'-phosphate synthase activity"/>
    <property type="evidence" value="ECO:0007669"/>
    <property type="project" value="UniProtKB-UniRule"/>
</dbReference>
<comment type="catalytic activity">
    <reaction evidence="18 19">
        <text>alpha-ribazole 5'-phosphate + adenosylcob(III)inamide-GDP = adenosylcob(III)alamin 5'-phosphate + GMP + H(+)</text>
        <dbReference type="Rhea" id="RHEA:23560"/>
        <dbReference type="ChEBI" id="CHEBI:15378"/>
        <dbReference type="ChEBI" id="CHEBI:57918"/>
        <dbReference type="ChEBI" id="CHEBI:58115"/>
        <dbReference type="ChEBI" id="CHEBI:60487"/>
        <dbReference type="ChEBI" id="CHEBI:60493"/>
        <dbReference type="EC" id="2.7.8.26"/>
    </reaction>
</comment>
<evidence type="ECO:0000256" key="11">
    <source>
        <dbReference type="ARBA" id="ARBA00022842"/>
    </source>
</evidence>
<dbReference type="AlphaFoldDB" id="A0A6N6N1J9"/>
<evidence type="ECO:0000256" key="2">
    <source>
        <dbReference type="ARBA" id="ARBA00004651"/>
    </source>
</evidence>
<evidence type="ECO:0000256" key="15">
    <source>
        <dbReference type="ARBA" id="ARBA00032605"/>
    </source>
</evidence>
<evidence type="ECO:0000256" key="5">
    <source>
        <dbReference type="ARBA" id="ARBA00013200"/>
    </source>
</evidence>
<evidence type="ECO:0000256" key="19">
    <source>
        <dbReference type="HAMAP-Rule" id="MF_00719"/>
    </source>
</evidence>
<evidence type="ECO:0000313" key="20">
    <source>
        <dbReference type="EMBL" id="KAB1440774.1"/>
    </source>
</evidence>
<evidence type="ECO:0000256" key="9">
    <source>
        <dbReference type="ARBA" id="ARBA00022679"/>
    </source>
</evidence>
<feature type="transmembrane region" description="Helical" evidence="19">
    <location>
        <begin position="167"/>
        <end position="189"/>
    </location>
</feature>
<evidence type="ECO:0000256" key="1">
    <source>
        <dbReference type="ARBA" id="ARBA00001946"/>
    </source>
</evidence>
<dbReference type="GO" id="GO:0009236">
    <property type="term" value="P:cobalamin biosynthetic process"/>
    <property type="evidence" value="ECO:0007669"/>
    <property type="project" value="UniProtKB-UniRule"/>
</dbReference>
<comment type="similarity">
    <text evidence="4 19">Belongs to the CobS family.</text>
</comment>
<comment type="caution">
    <text evidence="20">The sequence shown here is derived from an EMBL/GenBank/DDBJ whole genome shotgun (WGS) entry which is preliminary data.</text>
</comment>
<keyword evidence="7 19" id="KW-1003">Cell membrane</keyword>
<evidence type="ECO:0000256" key="3">
    <source>
        <dbReference type="ARBA" id="ARBA00004663"/>
    </source>
</evidence>
<comment type="catalytic activity">
    <reaction evidence="17 19">
        <text>alpha-ribazole + adenosylcob(III)inamide-GDP = adenosylcob(III)alamin + GMP + H(+)</text>
        <dbReference type="Rhea" id="RHEA:16049"/>
        <dbReference type="ChEBI" id="CHEBI:10329"/>
        <dbReference type="ChEBI" id="CHEBI:15378"/>
        <dbReference type="ChEBI" id="CHEBI:18408"/>
        <dbReference type="ChEBI" id="CHEBI:58115"/>
        <dbReference type="ChEBI" id="CHEBI:60487"/>
        <dbReference type="EC" id="2.7.8.26"/>
    </reaction>
</comment>
<dbReference type="GO" id="GO:0051073">
    <property type="term" value="F:adenosylcobinamide-GDP ribazoletransferase activity"/>
    <property type="evidence" value="ECO:0007669"/>
    <property type="project" value="UniProtKB-UniRule"/>
</dbReference>
<proteinExistence type="inferred from homology"/>
<keyword evidence="13 19" id="KW-0472">Membrane</keyword>
<dbReference type="EMBL" id="WAIE01000006">
    <property type="protein sequence ID" value="KAB1440774.1"/>
    <property type="molecule type" value="Genomic_DNA"/>
</dbReference>
<evidence type="ECO:0000256" key="12">
    <source>
        <dbReference type="ARBA" id="ARBA00022989"/>
    </source>
</evidence>
<comment type="pathway">
    <text evidence="3 19">Cofactor biosynthesis; adenosylcobalamin biosynthesis; adenosylcobalamin from cob(II)yrinate a,c-diamide: step 7/7.</text>
</comment>
<dbReference type="Pfam" id="PF02654">
    <property type="entry name" value="CobS"/>
    <property type="match status" value="1"/>
</dbReference>
<keyword evidence="11 19" id="KW-0460">Magnesium</keyword>
<feature type="transmembrane region" description="Helical" evidence="19">
    <location>
        <begin position="107"/>
        <end position="129"/>
    </location>
</feature>
<dbReference type="EC" id="2.7.8.26" evidence="5 19"/>
<evidence type="ECO:0000256" key="7">
    <source>
        <dbReference type="ARBA" id="ARBA00022475"/>
    </source>
</evidence>
<dbReference type="Proteomes" id="UP000438699">
    <property type="component" value="Unassembled WGS sequence"/>
</dbReference>
<dbReference type="OrthoDB" id="9794223at2"/>
<dbReference type="PANTHER" id="PTHR34148:SF1">
    <property type="entry name" value="ADENOSYLCOBINAMIDE-GDP RIBAZOLETRANSFERASE"/>
    <property type="match status" value="1"/>
</dbReference>
<dbReference type="InterPro" id="IPR003805">
    <property type="entry name" value="CobS"/>
</dbReference>
<accession>A0A6N6N1J9</accession>
<keyword evidence="8 19" id="KW-0169">Cobalamin biosynthesis</keyword>
<comment type="cofactor">
    <cofactor evidence="1 19">
        <name>Mg(2+)</name>
        <dbReference type="ChEBI" id="CHEBI:18420"/>
    </cofactor>
</comment>
<evidence type="ECO:0000256" key="13">
    <source>
        <dbReference type="ARBA" id="ARBA00023136"/>
    </source>
</evidence>
<gene>
    <name evidence="19" type="primary">cobS</name>
    <name evidence="20" type="ORF">F8A88_12545</name>
</gene>
<dbReference type="UniPathway" id="UPA00148">
    <property type="reaction ID" value="UER00238"/>
</dbReference>
<feature type="transmembrane region" description="Helical" evidence="19">
    <location>
        <begin position="30"/>
        <end position="50"/>
    </location>
</feature>
<reference evidence="20 21" key="1">
    <citation type="journal article" date="2017" name="Int. J. Syst. Evol. Microbiol.">
        <title>Desulfovibrio senegalensis sp. nov., a mesophilic sulfate reducer isolated from marine sediment.</title>
        <authorList>
            <person name="Thioye A."/>
            <person name="Gam Z.B.A."/>
            <person name="Mbengue M."/>
            <person name="Cayol J.L."/>
            <person name="Joseph-Bartoli M."/>
            <person name="Toure-Kane C."/>
            <person name="Labat M."/>
        </authorList>
    </citation>
    <scope>NUCLEOTIDE SEQUENCE [LARGE SCALE GENOMIC DNA]</scope>
    <source>
        <strain evidence="20 21">DSM 101509</strain>
    </source>
</reference>
<evidence type="ECO:0000256" key="6">
    <source>
        <dbReference type="ARBA" id="ARBA00015850"/>
    </source>
</evidence>
<name>A0A6N6N1J9_9BACT</name>
<evidence type="ECO:0000256" key="10">
    <source>
        <dbReference type="ARBA" id="ARBA00022692"/>
    </source>
</evidence>
<dbReference type="HAMAP" id="MF_00719">
    <property type="entry name" value="CobS"/>
    <property type="match status" value="1"/>
</dbReference>
<keyword evidence="10 19" id="KW-0812">Transmembrane</keyword>
<dbReference type="RefSeq" id="WP_151151518.1">
    <property type="nucleotide sequence ID" value="NZ_WAIE01000006.1"/>
</dbReference>
<evidence type="ECO:0000256" key="4">
    <source>
        <dbReference type="ARBA" id="ARBA00010561"/>
    </source>
</evidence>
<evidence type="ECO:0000313" key="21">
    <source>
        <dbReference type="Proteomes" id="UP000438699"/>
    </source>
</evidence>
<evidence type="ECO:0000256" key="8">
    <source>
        <dbReference type="ARBA" id="ARBA00022573"/>
    </source>
</evidence>
<keyword evidence="9 19" id="KW-0808">Transferase</keyword>
<feature type="transmembrane region" description="Helical" evidence="19">
    <location>
        <begin position="226"/>
        <end position="244"/>
    </location>
</feature>
<comment type="function">
    <text evidence="14 19">Joins adenosylcobinamide-GDP and alpha-ribazole to generate adenosylcobalamin (Ado-cobalamin). Also synthesizes adenosylcobalamin 5'-phosphate from adenosylcobinamide-GDP and alpha-ribazole 5'-phosphate.</text>
</comment>
<organism evidence="20 21">
    <name type="scientific">Pseudodesulfovibrio senegalensis</name>
    <dbReference type="NCBI Taxonomy" id="1721087"/>
    <lineage>
        <taxon>Bacteria</taxon>
        <taxon>Pseudomonadati</taxon>
        <taxon>Thermodesulfobacteriota</taxon>
        <taxon>Desulfovibrionia</taxon>
        <taxon>Desulfovibrionales</taxon>
        <taxon>Desulfovibrionaceae</taxon>
    </lineage>
</organism>
<keyword evidence="21" id="KW-1185">Reference proteome</keyword>
<feature type="transmembrane region" description="Helical" evidence="19">
    <location>
        <begin position="135"/>
        <end position="155"/>
    </location>
</feature>
<dbReference type="GO" id="GO:0005886">
    <property type="term" value="C:plasma membrane"/>
    <property type="evidence" value="ECO:0007669"/>
    <property type="project" value="UniProtKB-SubCell"/>
</dbReference>
<sequence>MNMIRNFLNTLGFMTRLAPARVVPDNELFASMPLMPLVGLILGLVLAAPWKLGLLAGHPWVQAWLVVMLGAWLTRGLHHDGLADIFDAVTTHAGPERFWEVVKDSRCGAFGVLALVGLMAGQMVLFHALLQAQAFAALAFVFVFGRFGSVAFAYMARDIARPGMGSLLMQGATFTGTTAALVLTIVLGLLGMPPLALLLAFALLGCVLFSLHSLARTVEGANGDFLGAATVLAELCAALAAVALP</sequence>
<evidence type="ECO:0000256" key="14">
    <source>
        <dbReference type="ARBA" id="ARBA00025228"/>
    </source>
</evidence>